<sequence>MENNILTKNQLAVLGRISWNSFLRDNFYLSGGTVLTAFYLGHRYSEDLDFFSEKEVDPAPIDVFFNQIKDELGITAIDFQQSYNRNLFFLHFGDEILKTEFTFFPFVRIEKGEIRYGIATDSLLDIAVNKLFTIYQRTHARDYIDLYYICREKGFVIDDLIKKARIKFDWQIDLLQLGAQFVKATQAQDYPRMIKEIDNKEWRDFFVAEAKKLKQEILA</sequence>
<accession>A0A1F8F4G1</accession>
<gene>
    <name evidence="1" type="ORF">A2750_01010</name>
</gene>
<dbReference type="InterPro" id="IPR014942">
    <property type="entry name" value="AbiEii"/>
</dbReference>
<dbReference type="EMBL" id="MGJL01000012">
    <property type="protein sequence ID" value="OGN08035.1"/>
    <property type="molecule type" value="Genomic_DNA"/>
</dbReference>
<protein>
    <recommendedName>
        <fullName evidence="3">Nucleotidyltransferase</fullName>
    </recommendedName>
</protein>
<comment type="caution">
    <text evidence="1">The sequence shown here is derived from an EMBL/GenBank/DDBJ whole genome shotgun (WGS) entry which is preliminary data.</text>
</comment>
<dbReference type="Proteomes" id="UP000178023">
    <property type="component" value="Unassembled WGS sequence"/>
</dbReference>
<proteinExistence type="predicted"/>
<dbReference type="Pfam" id="PF08843">
    <property type="entry name" value="AbiEii"/>
    <property type="match status" value="1"/>
</dbReference>
<evidence type="ECO:0008006" key="3">
    <source>
        <dbReference type="Google" id="ProtNLM"/>
    </source>
</evidence>
<dbReference type="AlphaFoldDB" id="A0A1F8F4G1"/>
<reference evidence="1 2" key="1">
    <citation type="journal article" date="2016" name="Nat. Commun.">
        <title>Thousands of microbial genomes shed light on interconnected biogeochemical processes in an aquifer system.</title>
        <authorList>
            <person name="Anantharaman K."/>
            <person name="Brown C.T."/>
            <person name="Hug L.A."/>
            <person name="Sharon I."/>
            <person name="Castelle C.J."/>
            <person name="Probst A.J."/>
            <person name="Thomas B.C."/>
            <person name="Singh A."/>
            <person name="Wilkins M.J."/>
            <person name="Karaoz U."/>
            <person name="Brodie E.L."/>
            <person name="Williams K.H."/>
            <person name="Hubbard S.S."/>
            <person name="Banfield J.F."/>
        </authorList>
    </citation>
    <scope>NUCLEOTIDE SEQUENCE [LARGE SCALE GENOMIC DNA]</scope>
</reference>
<organism evidence="1 2">
    <name type="scientific">Candidatus Yanofskybacteria bacterium RIFCSPHIGHO2_01_FULL_45_42</name>
    <dbReference type="NCBI Taxonomy" id="1802671"/>
    <lineage>
        <taxon>Bacteria</taxon>
        <taxon>Candidatus Yanofskyibacteriota</taxon>
    </lineage>
</organism>
<name>A0A1F8F4G1_9BACT</name>
<evidence type="ECO:0000313" key="2">
    <source>
        <dbReference type="Proteomes" id="UP000178023"/>
    </source>
</evidence>
<evidence type="ECO:0000313" key="1">
    <source>
        <dbReference type="EMBL" id="OGN08035.1"/>
    </source>
</evidence>
<dbReference type="Gene3D" id="3.10.450.620">
    <property type="entry name" value="JHP933, nucleotidyltransferase-like core domain"/>
    <property type="match status" value="1"/>
</dbReference>